<evidence type="ECO:0000256" key="3">
    <source>
        <dbReference type="ARBA" id="ARBA00022692"/>
    </source>
</evidence>
<proteinExistence type="predicted"/>
<evidence type="ECO:0000313" key="8">
    <source>
        <dbReference type="EMBL" id="RBL99707.1"/>
    </source>
</evidence>
<dbReference type="AlphaFoldDB" id="A0A365YAR4"/>
<name>A0A365YAR4_9MICC</name>
<dbReference type="EMBL" id="POAF01000007">
    <property type="protein sequence ID" value="RBL99707.1"/>
    <property type="molecule type" value="Genomic_DNA"/>
</dbReference>
<keyword evidence="4 7" id="KW-1133">Transmembrane helix</keyword>
<accession>A0A365YAR4</accession>
<gene>
    <name evidence="8" type="ORF">C1H84_14985</name>
</gene>
<keyword evidence="3 7" id="KW-0812">Transmembrane</keyword>
<evidence type="ECO:0000313" key="9">
    <source>
        <dbReference type="Proteomes" id="UP000252167"/>
    </source>
</evidence>
<dbReference type="GO" id="GO:0044781">
    <property type="term" value="P:bacterial-type flagellum organization"/>
    <property type="evidence" value="ECO:0007669"/>
    <property type="project" value="InterPro"/>
</dbReference>
<evidence type="ECO:0000256" key="1">
    <source>
        <dbReference type="ARBA" id="ARBA00004236"/>
    </source>
</evidence>
<sequence>MSVDGILLFLRVVLSLAAVFGLLLYLRRKFSTRLGTPGSSLLSVVQRQPLGPKSSAVLIDVEGRRYLLGVSEAAVNVIDSYDAPAAAQVAESATQPGQHAAGPVLVDDLPDGEQDRDTPPAAPTRKSLRAVNAFEAELRRSSQASTRPGMLSGSILDVQTWRDAQHALRRGPRR</sequence>
<evidence type="ECO:0000256" key="4">
    <source>
        <dbReference type="ARBA" id="ARBA00022989"/>
    </source>
</evidence>
<comment type="subcellular location">
    <subcellularLocation>
        <location evidence="1">Cell membrane</location>
    </subcellularLocation>
</comment>
<dbReference type="Pfam" id="PF04347">
    <property type="entry name" value="FliO"/>
    <property type="match status" value="1"/>
</dbReference>
<protein>
    <recommendedName>
        <fullName evidence="10">Flagellar protein</fullName>
    </recommendedName>
</protein>
<evidence type="ECO:0000256" key="6">
    <source>
        <dbReference type="SAM" id="MobiDB-lite"/>
    </source>
</evidence>
<keyword evidence="9" id="KW-1185">Reference proteome</keyword>
<keyword evidence="2" id="KW-1003">Cell membrane</keyword>
<reference evidence="8 9" key="1">
    <citation type="submission" date="2018-01" db="EMBL/GenBank/DDBJ databases">
        <title>Glutamicibacter soli strain NHPC-3 Whole genome sequence and assembly.</title>
        <authorList>
            <person name="Choudhury P."/>
            <person name="Gupta D."/>
            <person name="Sengupta K."/>
            <person name="Jawed A."/>
            <person name="Sultana N."/>
            <person name="Saha P."/>
        </authorList>
    </citation>
    <scope>NUCLEOTIDE SEQUENCE [LARGE SCALE GENOMIC DNA]</scope>
    <source>
        <strain evidence="8 9">NHPC-3</strain>
    </source>
</reference>
<keyword evidence="5 7" id="KW-0472">Membrane</keyword>
<evidence type="ECO:0000256" key="5">
    <source>
        <dbReference type="ARBA" id="ARBA00023136"/>
    </source>
</evidence>
<evidence type="ECO:0008006" key="10">
    <source>
        <dbReference type="Google" id="ProtNLM"/>
    </source>
</evidence>
<dbReference type="Proteomes" id="UP000252167">
    <property type="component" value="Unassembled WGS sequence"/>
</dbReference>
<feature type="region of interest" description="Disordered" evidence="6">
    <location>
        <begin position="91"/>
        <end position="126"/>
    </location>
</feature>
<feature type="transmembrane region" description="Helical" evidence="7">
    <location>
        <begin position="6"/>
        <end position="26"/>
    </location>
</feature>
<evidence type="ECO:0000256" key="7">
    <source>
        <dbReference type="SAM" id="Phobius"/>
    </source>
</evidence>
<comment type="caution">
    <text evidence="8">The sequence shown here is derived from an EMBL/GenBank/DDBJ whole genome shotgun (WGS) entry which is preliminary data.</text>
</comment>
<dbReference type="GO" id="GO:0016020">
    <property type="term" value="C:membrane"/>
    <property type="evidence" value="ECO:0007669"/>
    <property type="project" value="InterPro"/>
</dbReference>
<dbReference type="InterPro" id="IPR022781">
    <property type="entry name" value="Flagellar_biosynth_FliO"/>
</dbReference>
<evidence type="ECO:0000256" key="2">
    <source>
        <dbReference type="ARBA" id="ARBA00022475"/>
    </source>
</evidence>
<organism evidence="8 9">
    <name type="scientific">Glutamicibacter soli</name>
    <dbReference type="NCBI Taxonomy" id="453836"/>
    <lineage>
        <taxon>Bacteria</taxon>
        <taxon>Bacillati</taxon>
        <taxon>Actinomycetota</taxon>
        <taxon>Actinomycetes</taxon>
        <taxon>Micrococcales</taxon>
        <taxon>Micrococcaceae</taxon>
        <taxon>Glutamicibacter</taxon>
    </lineage>
</organism>